<proteinExistence type="predicted"/>
<organism evidence="6 7">
    <name type="scientific">Nocardioides pini</name>
    <dbReference type="NCBI Taxonomy" id="2975053"/>
    <lineage>
        <taxon>Bacteria</taxon>
        <taxon>Bacillati</taxon>
        <taxon>Actinomycetota</taxon>
        <taxon>Actinomycetes</taxon>
        <taxon>Propionibacteriales</taxon>
        <taxon>Nocardioidaceae</taxon>
        <taxon>Nocardioides</taxon>
    </lineage>
</organism>
<dbReference type="PROSITE" id="PS51257">
    <property type="entry name" value="PROKAR_LIPOPROTEIN"/>
    <property type="match status" value="1"/>
</dbReference>
<feature type="signal peptide" evidence="3">
    <location>
        <begin position="1"/>
        <end position="29"/>
    </location>
</feature>
<dbReference type="SUPFAM" id="SSF53850">
    <property type="entry name" value="Periplasmic binding protein-like II"/>
    <property type="match status" value="1"/>
</dbReference>
<dbReference type="InterPro" id="IPR001638">
    <property type="entry name" value="Solute-binding_3/MltF_N"/>
</dbReference>
<reference evidence="6" key="1">
    <citation type="submission" date="2022-08" db="EMBL/GenBank/DDBJ databases">
        <title>Genome sequencing of Nocardioides sp. STR2.</title>
        <authorList>
            <person name="So Y."/>
        </authorList>
    </citation>
    <scope>NUCLEOTIDE SEQUENCE</scope>
    <source>
        <strain evidence="6">STR2</strain>
    </source>
</reference>
<feature type="region of interest" description="Disordered" evidence="2">
    <location>
        <begin position="29"/>
        <end position="61"/>
    </location>
</feature>
<keyword evidence="7" id="KW-1185">Reference proteome</keyword>
<accession>A0ABT4CEP7</accession>
<dbReference type="SMART" id="SM00079">
    <property type="entry name" value="PBPe"/>
    <property type="match status" value="1"/>
</dbReference>
<evidence type="ECO:0000256" key="3">
    <source>
        <dbReference type="SAM" id="SignalP"/>
    </source>
</evidence>
<dbReference type="CDD" id="cd13530">
    <property type="entry name" value="PBP2_peptides_like"/>
    <property type="match status" value="1"/>
</dbReference>
<comment type="caution">
    <text evidence="6">The sequence shown here is derived from an EMBL/GenBank/DDBJ whole genome shotgun (WGS) entry which is preliminary data.</text>
</comment>
<dbReference type="Gene3D" id="3.40.190.10">
    <property type="entry name" value="Periplasmic binding protein-like II"/>
    <property type="match status" value="2"/>
</dbReference>
<feature type="chain" id="PRO_5047137042" evidence="3">
    <location>
        <begin position="30"/>
        <end position="305"/>
    </location>
</feature>
<feature type="domain" description="Solute-binding protein family 3/N-terminal" evidence="4">
    <location>
        <begin position="70"/>
        <end position="299"/>
    </location>
</feature>
<gene>
    <name evidence="6" type="ORF">NYO98_14260</name>
</gene>
<dbReference type="EMBL" id="JAPPUX010000004">
    <property type="protein sequence ID" value="MCY4727447.1"/>
    <property type="molecule type" value="Genomic_DNA"/>
</dbReference>
<keyword evidence="1 3" id="KW-0732">Signal</keyword>
<dbReference type="Pfam" id="PF00497">
    <property type="entry name" value="SBP_bac_3"/>
    <property type="match status" value="1"/>
</dbReference>
<sequence>MLKTSRRATKRHLAVVTLASAAIALSACAPTDETDSGTDSGSDSSETSDSASPAADECTPDTMETVADGTLTIATDDPAYEPWFVDNDPTNGEGYESAVAYAVAEQLGYTQEQVTWVKVPFNKVVQPGPKEFDFDVNQVSITEARRKAVDFSSGYYDVVQTVITNKGSAIDGATSLDELADAKLGAQVGTTSYTAITDQIQPSADPAVFDTNDQAVQALKNGQIDGIVVDLPTAYFMTAVQLDDGVIVGQLPLPDGEPEQFGAVLAKDSPLTDCVSAAVDTLREDGVLDQIGQEWLAQQGAPELS</sequence>
<evidence type="ECO:0000313" key="6">
    <source>
        <dbReference type="EMBL" id="MCY4727447.1"/>
    </source>
</evidence>
<evidence type="ECO:0000256" key="2">
    <source>
        <dbReference type="SAM" id="MobiDB-lite"/>
    </source>
</evidence>
<feature type="compositionally biased region" description="Low complexity" evidence="2">
    <location>
        <begin position="29"/>
        <end position="57"/>
    </location>
</feature>
<dbReference type="Proteomes" id="UP001074726">
    <property type="component" value="Unassembled WGS sequence"/>
</dbReference>
<dbReference type="RefSeq" id="WP_268112405.1">
    <property type="nucleotide sequence ID" value="NZ_JAPPUX010000004.1"/>
</dbReference>
<evidence type="ECO:0000313" key="7">
    <source>
        <dbReference type="Proteomes" id="UP001074726"/>
    </source>
</evidence>
<evidence type="ECO:0000259" key="5">
    <source>
        <dbReference type="SMART" id="SM00079"/>
    </source>
</evidence>
<dbReference type="SMART" id="SM00062">
    <property type="entry name" value="PBPb"/>
    <property type="match status" value="1"/>
</dbReference>
<evidence type="ECO:0000259" key="4">
    <source>
        <dbReference type="SMART" id="SM00062"/>
    </source>
</evidence>
<dbReference type="PANTHER" id="PTHR35936">
    <property type="entry name" value="MEMBRANE-BOUND LYTIC MUREIN TRANSGLYCOSYLASE F"/>
    <property type="match status" value="1"/>
</dbReference>
<protein>
    <submittedName>
        <fullName evidence="6">ABC transporter substrate-binding protein</fullName>
    </submittedName>
</protein>
<evidence type="ECO:0000256" key="1">
    <source>
        <dbReference type="ARBA" id="ARBA00022729"/>
    </source>
</evidence>
<dbReference type="InterPro" id="IPR001320">
    <property type="entry name" value="Iontro_rcpt_C"/>
</dbReference>
<name>A0ABT4CEP7_9ACTN</name>
<dbReference type="PANTHER" id="PTHR35936:SF19">
    <property type="entry name" value="AMINO-ACID-BINDING PROTEIN YXEM-RELATED"/>
    <property type="match status" value="1"/>
</dbReference>
<feature type="domain" description="Ionotropic glutamate receptor C-terminal" evidence="5">
    <location>
        <begin position="70"/>
        <end position="298"/>
    </location>
</feature>